<comment type="function">
    <text evidence="10 12">Specifically methylates the N3 position of the uracil ring of uridine 1498 (m3U1498) in 16S rRNA. Acts on the fully assembled 30S ribosomal subunit.</text>
</comment>
<evidence type="ECO:0000259" key="14">
    <source>
        <dbReference type="Pfam" id="PF20260"/>
    </source>
</evidence>
<dbReference type="InterPro" id="IPR006700">
    <property type="entry name" value="RsmE"/>
</dbReference>
<dbReference type="SUPFAM" id="SSF88697">
    <property type="entry name" value="PUA domain-like"/>
    <property type="match status" value="1"/>
</dbReference>
<evidence type="ECO:0000256" key="11">
    <source>
        <dbReference type="ARBA" id="ARBA00047944"/>
    </source>
</evidence>
<evidence type="ECO:0000256" key="4">
    <source>
        <dbReference type="ARBA" id="ARBA00013673"/>
    </source>
</evidence>
<dbReference type="Pfam" id="PF20260">
    <property type="entry name" value="PUA_4"/>
    <property type="match status" value="1"/>
</dbReference>
<evidence type="ECO:0000256" key="5">
    <source>
        <dbReference type="ARBA" id="ARBA00022490"/>
    </source>
</evidence>
<keyword evidence="7 12" id="KW-0489">Methyltransferase</keyword>
<sequence length="245" mass="27166">MQRLFLRHILAEGARIEADRGQANYLLNVLRLKDGDFVLVFNGNDGEWLAKIASNGRRDCALQLMERMREQTEPNDLMYLFAPLKHARLDYMVQKAVEMGAGSLKPVITRHTQSSRVNLERMEANVIEAAEQCGVLCVPKVLAPQPLSDVLSVWPEAQPGRRLLFCDEAEGSNNPLLALAQMKDKGTQPLAVLIGPEGGFSEEERAELRAQEFVTPIPLGPRILRADTAAVAALTIIQATLGDWR</sequence>
<evidence type="ECO:0000313" key="16">
    <source>
        <dbReference type="Proteomes" id="UP000236959"/>
    </source>
</evidence>
<dbReference type="GO" id="GO:0070042">
    <property type="term" value="F:rRNA (uridine-N3-)-methyltransferase activity"/>
    <property type="evidence" value="ECO:0007669"/>
    <property type="project" value="TreeGrafter"/>
</dbReference>
<name>A0A2S3V3Y6_9HYPH</name>
<proteinExistence type="inferred from homology"/>
<reference evidence="15 16" key="1">
    <citation type="submission" date="2018-01" db="EMBL/GenBank/DDBJ databases">
        <title>Genomic Encyclopedia of Archaeal and Bacterial Type Strains, Phase II (KMG-II): from individual species to whole genera.</title>
        <authorList>
            <person name="Goeker M."/>
        </authorList>
    </citation>
    <scope>NUCLEOTIDE SEQUENCE [LARGE SCALE GENOMIC DNA]</scope>
    <source>
        <strain evidence="15 16">DSM 17023</strain>
    </source>
</reference>
<keyword evidence="9 12" id="KW-0949">S-adenosyl-L-methionine</keyword>
<dbReference type="Gene3D" id="3.40.1280.10">
    <property type="match status" value="1"/>
</dbReference>
<dbReference type="Proteomes" id="UP000236959">
    <property type="component" value="Unassembled WGS sequence"/>
</dbReference>
<feature type="domain" description="Ribosomal RNA small subunit methyltransferase E methyltransferase" evidence="13">
    <location>
        <begin position="73"/>
        <end position="238"/>
    </location>
</feature>
<comment type="caution">
    <text evidence="15">The sequence shown here is derived from an EMBL/GenBank/DDBJ whole genome shotgun (WGS) entry which is preliminary data.</text>
</comment>
<comment type="subcellular location">
    <subcellularLocation>
        <location evidence="1 12">Cytoplasm</location>
    </subcellularLocation>
</comment>
<keyword evidence="5 12" id="KW-0963">Cytoplasm</keyword>
<evidence type="ECO:0000259" key="13">
    <source>
        <dbReference type="Pfam" id="PF04452"/>
    </source>
</evidence>
<dbReference type="Gene3D" id="2.40.240.20">
    <property type="entry name" value="Hypothetical PUA domain-like, domain 1"/>
    <property type="match status" value="1"/>
</dbReference>
<evidence type="ECO:0000256" key="12">
    <source>
        <dbReference type="PIRNR" id="PIRNR015601"/>
    </source>
</evidence>
<dbReference type="InterPro" id="IPR029026">
    <property type="entry name" value="tRNA_m1G_MTases_N"/>
</dbReference>
<comment type="similarity">
    <text evidence="2 12">Belongs to the RNA methyltransferase RsmE family.</text>
</comment>
<dbReference type="SUPFAM" id="SSF75217">
    <property type="entry name" value="alpha/beta knot"/>
    <property type="match status" value="1"/>
</dbReference>
<gene>
    <name evidence="15" type="ORF">CLV41_1011082</name>
</gene>
<dbReference type="NCBIfam" id="TIGR00046">
    <property type="entry name" value="RsmE family RNA methyltransferase"/>
    <property type="match status" value="1"/>
</dbReference>
<dbReference type="GO" id="GO:0005737">
    <property type="term" value="C:cytoplasm"/>
    <property type="evidence" value="ECO:0007669"/>
    <property type="project" value="UniProtKB-SubCell"/>
</dbReference>
<evidence type="ECO:0000256" key="1">
    <source>
        <dbReference type="ARBA" id="ARBA00004496"/>
    </source>
</evidence>
<evidence type="ECO:0000256" key="6">
    <source>
        <dbReference type="ARBA" id="ARBA00022552"/>
    </source>
</evidence>
<dbReference type="EC" id="2.1.1.193" evidence="3 12"/>
<dbReference type="InterPro" id="IPR046887">
    <property type="entry name" value="RsmE_PUA-like"/>
</dbReference>
<dbReference type="PIRSF" id="PIRSF015601">
    <property type="entry name" value="MTase_slr0722"/>
    <property type="match status" value="1"/>
</dbReference>
<organism evidence="15 16">
    <name type="scientific">Roseibium marinum</name>
    <dbReference type="NCBI Taxonomy" id="281252"/>
    <lineage>
        <taxon>Bacteria</taxon>
        <taxon>Pseudomonadati</taxon>
        <taxon>Pseudomonadota</taxon>
        <taxon>Alphaproteobacteria</taxon>
        <taxon>Hyphomicrobiales</taxon>
        <taxon>Stappiaceae</taxon>
        <taxon>Roseibium</taxon>
    </lineage>
</organism>
<comment type="catalytic activity">
    <reaction evidence="11 12">
        <text>uridine(1498) in 16S rRNA + S-adenosyl-L-methionine = N(3)-methyluridine(1498) in 16S rRNA + S-adenosyl-L-homocysteine + H(+)</text>
        <dbReference type="Rhea" id="RHEA:42920"/>
        <dbReference type="Rhea" id="RHEA-COMP:10283"/>
        <dbReference type="Rhea" id="RHEA-COMP:10284"/>
        <dbReference type="ChEBI" id="CHEBI:15378"/>
        <dbReference type="ChEBI" id="CHEBI:57856"/>
        <dbReference type="ChEBI" id="CHEBI:59789"/>
        <dbReference type="ChEBI" id="CHEBI:65315"/>
        <dbReference type="ChEBI" id="CHEBI:74502"/>
        <dbReference type="EC" id="2.1.1.193"/>
    </reaction>
</comment>
<dbReference type="InterPro" id="IPR029028">
    <property type="entry name" value="Alpha/beta_knot_MTases"/>
</dbReference>
<protein>
    <recommendedName>
        <fullName evidence="4 12">Ribosomal RNA small subunit methyltransferase E</fullName>
        <ecNumber evidence="3 12">2.1.1.193</ecNumber>
    </recommendedName>
</protein>
<dbReference type="CDD" id="cd18084">
    <property type="entry name" value="RsmE-like"/>
    <property type="match status" value="1"/>
</dbReference>
<dbReference type="EMBL" id="PPCN01000001">
    <property type="protein sequence ID" value="POF34625.1"/>
    <property type="molecule type" value="Genomic_DNA"/>
</dbReference>
<keyword evidence="16" id="KW-1185">Reference proteome</keyword>
<dbReference type="InterPro" id="IPR046886">
    <property type="entry name" value="RsmE_MTase_dom"/>
</dbReference>
<evidence type="ECO:0000313" key="15">
    <source>
        <dbReference type="EMBL" id="POF34625.1"/>
    </source>
</evidence>
<accession>A0A2S3V3Y6</accession>
<evidence type="ECO:0000256" key="7">
    <source>
        <dbReference type="ARBA" id="ARBA00022603"/>
    </source>
</evidence>
<dbReference type="AlphaFoldDB" id="A0A2S3V3Y6"/>
<feature type="domain" description="Ribosomal RNA small subunit methyltransferase E PUA-like" evidence="14">
    <location>
        <begin position="20"/>
        <end position="60"/>
    </location>
</feature>
<dbReference type="PANTHER" id="PTHR30027:SF3">
    <property type="entry name" value="16S RRNA (URACIL(1498)-N(3))-METHYLTRANSFERASE"/>
    <property type="match status" value="1"/>
</dbReference>
<keyword evidence="6 12" id="KW-0698">rRNA processing</keyword>
<dbReference type="InterPro" id="IPR015947">
    <property type="entry name" value="PUA-like_sf"/>
</dbReference>
<keyword evidence="8 12" id="KW-0808">Transferase</keyword>
<dbReference type="PANTHER" id="PTHR30027">
    <property type="entry name" value="RIBOSOMAL RNA SMALL SUBUNIT METHYLTRANSFERASE E"/>
    <property type="match status" value="1"/>
</dbReference>
<dbReference type="NCBIfam" id="NF008696">
    <property type="entry name" value="PRK11713.3-5"/>
    <property type="match status" value="1"/>
</dbReference>
<evidence type="ECO:0000256" key="9">
    <source>
        <dbReference type="ARBA" id="ARBA00022691"/>
    </source>
</evidence>
<dbReference type="Pfam" id="PF04452">
    <property type="entry name" value="Methyltrans_RNA"/>
    <property type="match status" value="1"/>
</dbReference>
<dbReference type="GO" id="GO:0070475">
    <property type="term" value="P:rRNA base methylation"/>
    <property type="evidence" value="ECO:0007669"/>
    <property type="project" value="TreeGrafter"/>
</dbReference>
<evidence type="ECO:0000256" key="3">
    <source>
        <dbReference type="ARBA" id="ARBA00012328"/>
    </source>
</evidence>
<evidence type="ECO:0000256" key="2">
    <source>
        <dbReference type="ARBA" id="ARBA00005528"/>
    </source>
</evidence>
<evidence type="ECO:0000256" key="8">
    <source>
        <dbReference type="ARBA" id="ARBA00022679"/>
    </source>
</evidence>
<evidence type="ECO:0000256" key="10">
    <source>
        <dbReference type="ARBA" id="ARBA00025699"/>
    </source>
</evidence>